<reference evidence="1" key="1">
    <citation type="journal article" date="2014" name="Front. Microbiol.">
        <title>High frequency of phylogenetically diverse reductive dehalogenase-homologous genes in deep subseafloor sedimentary metagenomes.</title>
        <authorList>
            <person name="Kawai M."/>
            <person name="Futagami T."/>
            <person name="Toyoda A."/>
            <person name="Takaki Y."/>
            <person name="Nishi S."/>
            <person name="Hori S."/>
            <person name="Arai W."/>
            <person name="Tsubouchi T."/>
            <person name="Morono Y."/>
            <person name="Uchiyama I."/>
            <person name="Ito T."/>
            <person name="Fujiyama A."/>
            <person name="Inagaki F."/>
            <person name="Takami H."/>
        </authorList>
    </citation>
    <scope>NUCLEOTIDE SEQUENCE</scope>
    <source>
        <strain evidence="1">Expedition CK06-06</strain>
    </source>
</reference>
<organism evidence="1">
    <name type="scientific">marine sediment metagenome</name>
    <dbReference type="NCBI Taxonomy" id="412755"/>
    <lineage>
        <taxon>unclassified sequences</taxon>
        <taxon>metagenomes</taxon>
        <taxon>ecological metagenomes</taxon>
    </lineage>
</organism>
<name>X1LNI5_9ZZZZ</name>
<feature type="non-terminal residue" evidence="1">
    <location>
        <position position="37"/>
    </location>
</feature>
<gene>
    <name evidence="1" type="ORF">S03H2_72991</name>
</gene>
<dbReference type="EMBL" id="BARU01049716">
    <property type="protein sequence ID" value="GAH95703.1"/>
    <property type="molecule type" value="Genomic_DNA"/>
</dbReference>
<protein>
    <submittedName>
        <fullName evidence="1">Uncharacterized protein</fullName>
    </submittedName>
</protein>
<comment type="caution">
    <text evidence="1">The sequence shown here is derived from an EMBL/GenBank/DDBJ whole genome shotgun (WGS) entry which is preliminary data.</text>
</comment>
<sequence length="37" mass="4091">GRISSEDLNELEPKWGEITPALELIKKIALREGIGDV</sequence>
<dbReference type="Gene3D" id="1.10.569.10">
    <property type="entry name" value="Aldehyde Ferredoxin Oxidoreductase Protein, subunit A, domain 2"/>
    <property type="match status" value="1"/>
</dbReference>
<dbReference type="InterPro" id="IPR013984">
    <property type="entry name" value="Ald_Fedxn_OxRdtase_dom2"/>
</dbReference>
<evidence type="ECO:0000313" key="1">
    <source>
        <dbReference type="EMBL" id="GAH95703.1"/>
    </source>
</evidence>
<dbReference type="AlphaFoldDB" id="X1LNI5"/>
<feature type="non-terminal residue" evidence="1">
    <location>
        <position position="1"/>
    </location>
</feature>
<proteinExistence type="predicted"/>
<accession>X1LNI5</accession>